<keyword evidence="8" id="KW-0809">Transit peptide</keyword>
<dbReference type="HAMAP" id="MF_00558">
    <property type="entry name" value="Succ_CoA_beta"/>
    <property type="match status" value="1"/>
</dbReference>
<dbReference type="InterPro" id="IPR016102">
    <property type="entry name" value="Succinyl-CoA_synth-like"/>
</dbReference>
<dbReference type="NCBIfam" id="NF001913">
    <property type="entry name" value="PRK00696.1"/>
    <property type="match status" value="1"/>
</dbReference>
<evidence type="ECO:0000259" key="14">
    <source>
        <dbReference type="PROSITE" id="PS50975"/>
    </source>
</evidence>
<dbReference type="GO" id="GO:0005739">
    <property type="term" value="C:mitochondrion"/>
    <property type="evidence" value="ECO:0007669"/>
    <property type="project" value="UniProtKB-SubCell"/>
</dbReference>
<dbReference type="FunCoup" id="A0A1X7VMF0">
    <property type="interactions" value="869"/>
</dbReference>
<gene>
    <name evidence="15" type="primary">100634721</name>
</gene>
<dbReference type="Gene3D" id="3.30.470.20">
    <property type="entry name" value="ATP-grasp fold, B domain"/>
    <property type="match status" value="1"/>
</dbReference>
<dbReference type="Proteomes" id="UP000007879">
    <property type="component" value="Unassembled WGS sequence"/>
</dbReference>
<dbReference type="PIRSF" id="PIRSF001554">
    <property type="entry name" value="SucCS_beta"/>
    <property type="match status" value="1"/>
</dbReference>
<dbReference type="FunFam" id="3.30.470.20:FF:000002">
    <property type="entry name" value="Succinate--CoA ligase [ADP-forming] subunit beta"/>
    <property type="match status" value="1"/>
</dbReference>
<evidence type="ECO:0000256" key="5">
    <source>
        <dbReference type="ARBA" id="ARBA00022741"/>
    </source>
</evidence>
<dbReference type="UniPathway" id="UPA00223">
    <property type="reaction ID" value="UER00999"/>
</dbReference>
<dbReference type="NCBIfam" id="TIGR01016">
    <property type="entry name" value="sucCoAbeta"/>
    <property type="match status" value="1"/>
</dbReference>
<evidence type="ECO:0000256" key="1">
    <source>
        <dbReference type="ARBA" id="ARBA00005064"/>
    </source>
</evidence>
<dbReference type="eggNOG" id="KOG2799">
    <property type="taxonomic scope" value="Eukaryota"/>
</dbReference>
<feature type="binding site" evidence="12">
    <location>
        <position position="301"/>
    </location>
    <ligand>
        <name>substrate</name>
        <note>ligand shared with subunit alpha</note>
    </ligand>
</feature>
<keyword evidence="5 12" id="KW-0547">Nucleotide-binding</keyword>
<comment type="catalytic activity">
    <reaction evidence="9">
        <text>GTP + succinate + CoA = succinyl-CoA + GDP + phosphate</text>
        <dbReference type="Rhea" id="RHEA:22120"/>
        <dbReference type="ChEBI" id="CHEBI:30031"/>
        <dbReference type="ChEBI" id="CHEBI:37565"/>
        <dbReference type="ChEBI" id="CHEBI:43474"/>
        <dbReference type="ChEBI" id="CHEBI:57287"/>
        <dbReference type="ChEBI" id="CHEBI:57292"/>
        <dbReference type="ChEBI" id="CHEBI:58189"/>
        <dbReference type="EC" id="6.2.1.4"/>
    </reaction>
</comment>
<feature type="domain" description="ATP-grasp" evidence="14">
    <location>
        <begin position="39"/>
        <end position="267"/>
    </location>
</feature>
<keyword evidence="7 12" id="KW-0460">Magnesium</keyword>
<keyword evidence="12" id="KW-0496">Mitochondrion</keyword>
<comment type="catalytic activity">
    <reaction evidence="12">
        <text>succinate + ATP + CoA = succinyl-CoA + ADP + phosphate</text>
        <dbReference type="Rhea" id="RHEA:17661"/>
        <dbReference type="ChEBI" id="CHEBI:30031"/>
        <dbReference type="ChEBI" id="CHEBI:30616"/>
        <dbReference type="ChEBI" id="CHEBI:43474"/>
        <dbReference type="ChEBI" id="CHEBI:57287"/>
        <dbReference type="ChEBI" id="CHEBI:57292"/>
        <dbReference type="ChEBI" id="CHEBI:456216"/>
        <dbReference type="EC" id="6.2.1.5"/>
    </reaction>
</comment>
<comment type="function">
    <text evidence="10">GTP-specific succinyl-CoA synthetase functions in the citric acid cycle (TCA), coupling the hydrolysis of succinyl-CoA to the synthesis of GTP and thus represents the only step of substrate-level phosphorylation in the TCA. The beta subunit provides nucleotide specificity of the enzyme and binds the substrate succinate, while the binding sites for coenzyme A and phosphate are found in the alpha subunit.</text>
</comment>
<accession>A0A1X7VMF0</accession>
<dbReference type="GO" id="GO:0000287">
    <property type="term" value="F:magnesium ion binding"/>
    <property type="evidence" value="ECO:0007669"/>
    <property type="project" value="UniProtKB-UniRule"/>
</dbReference>
<evidence type="ECO:0000256" key="13">
    <source>
        <dbReference type="RuleBase" id="RU361258"/>
    </source>
</evidence>
<dbReference type="Pfam" id="PF08442">
    <property type="entry name" value="ATP-grasp_2"/>
    <property type="match status" value="1"/>
</dbReference>
<dbReference type="OrthoDB" id="1552at2759"/>
<dbReference type="SUPFAM" id="SSF52210">
    <property type="entry name" value="Succinyl-CoA synthetase domains"/>
    <property type="match status" value="1"/>
</dbReference>
<dbReference type="InterPro" id="IPR017866">
    <property type="entry name" value="Succ-CoA_synthase_bsu_CS"/>
</dbReference>
<feature type="binding site" evidence="12">
    <location>
        <position position="76"/>
    </location>
    <ligand>
        <name>ATP</name>
        <dbReference type="ChEBI" id="CHEBI:30616"/>
    </ligand>
</feature>
<evidence type="ECO:0000256" key="4">
    <source>
        <dbReference type="ARBA" id="ARBA00022723"/>
    </source>
</evidence>
<keyword evidence="6 12" id="KW-0067">ATP-binding</keyword>
<comment type="pathway">
    <text evidence="1 12">Carbohydrate metabolism; tricarboxylic acid cycle; succinate from succinyl-CoA (ligase route): step 1/1.</text>
</comment>
<dbReference type="GO" id="GO:0042709">
    <property type="term" value="C:succinate-CoA ligase complex"/>
    <property type="evidence" value="ECO:0007669"/>
    <property type="project" value="TreeGrafter"/>
</dbReference>
<evidence type="ECO:0000256" key="12">
    <source>
        <dbReference type="HAMAP-Rule" id="MF_03219"/>
    </source>
</evidence>
<evidence type="ECO:0000256" key="10">
    <source>
        <dbReference type="ARBA" id="ARBA00053833"/>
    </source>
</evidence>
<dbReference type="FunFam" id="3.30.1490.20:FF:000004">
    <property type="entry name" value="Succinate--CoA ligase [ADP-forming] subunit beta, mitochondrial"/>
    <property type="match status" value="1"/>
</dbReference>
<comment type="function">
    <text evidence="12">Succinyl-CoA synthetase functions in the citric acid cycle (TCA), coupling the hydrolysis of succinyl-CoA to the synthesis of ATP and thus represents the only step of substrate-level phosphorylation in the TCA. The beta subunit provides nucleotide specificity of the enzyme and binds the substrate succinate, while the binding sites for coenzyme A and phosphate are found in the alpha subunit.</text>
</comment>
<keyword evidence="4 12" id="KW-0479">Metal-binding</keyword>
<dbReference type="PANTHER" id="PTHR11815:SF1">
    <property type="entry name" value="SUCCINATE--COA LIGASE [ADP-FORMING] SUBUNIT BETA, MITOCHONDRIAL"/>
    <property type="match status" value="1"/>
</dbReference>
<dbReference type="EnsemblMetazoa" id="Aqu2.1.41015_001">
    <property type="protein sequence ID" value="Aqu2.1.41015_001"/>
    <property type="gene ID" value="Aqu2.1.41015"/>
</dbReference>
<dbReference type="GO" id="GO:0006099">
    <property type="term" value="P:tricarboxylic acid cycle"/>
    <property type="evidence" value="ECO:0007669"/>
    <property type="project" value="UniProtKB-UniRule"/>
</dbReference>
<evidence type="ECO:0000256" key="6">
    <source>
        <dbReference type="ARBA" id="ARBA00022840"/>
    </source>
</evidence>
<dbReference type="InParanoid" id="A0A1X7VMF0"/>
<dbReference type="InterPro" id="IPR005809">
    <property type="entry name" value="Succ_CoA_ligase-like_bsu"/>
</dbReference>
<dbReference type="GO" id="GO:0005524">
    <property type="term" value="F:ATP binding"/>
    <property type="evidence" value="ECO:0007669"/>
    <property type="project" value="UniProtKB-UniRule"/>
</dbReference>
<dbReference type="GO" id="GO:0004775">
    <property type="term" value="F:succinate-CoA ligase (ADP-forming) activity"/>
    <property type="evidence" value="ECO:0007669"/>
    <property type="project" value="UniProtKB-UniRule"/>
</dbReference>
<comment type="subcellular location">
    <subcellularLocation>
        <location evidence="12">Mitochondrion</location>
    </subcellularLocation>
</comment>
<dbReference type="Gene3D" id="3.30.1490.20">
    <property type="entry name" value="ATP-grasp fold, A domain"/>
    <property type="match status" value="1"/>
</dbReference>
<dbReference type="GO" id="GO:0004776">
    <property type="term" value="F:succinate-CoA ligase (GDP-forming) activity"/>
    <property type="evidence" value="ECO:0007669"/>
    <property type="project" value="UniProtKB-EC"/>
</dbReference>
<dbReference type="FunFam" id="3.40.50.261:FF:000001">
    <property type="entry name" value="Succinate--CoA ligase [ADP-forming] subunit beta"/>
    <property type="match status" value="1"/>
</dbReference>
<evidence type="ECO:0000256" key="9">
    <source>
        <dbReference type="ARBA" id="ARBA00052879"/>
    </source>
</evidence>
<dbReference type="Pfam" id="PF00549">
    <property type="entry name" value="Ligase_CoA"/>
    <property type="match status" value="1"/>
</dbReference>
<dbReference type="STRING" id="400682.A0A1X7VMF0"/>
<feature type="binding site" evidence="12">
    <location>
        <position position="144"/>
    </location>
    <ligand>
        <name>ATP</name>
        <dbReference type="ChEBI" id="CHEBI:30616"/>
    </ligand>
</feature>
<evidence type="ECO:0000313" key="15">
    <source>
        <dbReference type="EnsemblMetazoa" id="Aqu2.1.41015_001"/>
    </source>
</evidence>
<evidence type="ECO:0000256" key="11">
    <source>
        <dbReference type="ARBA" id="ARBA00063570"/>
    </source>
</evidence>
<dbReference type="SUPFAM" id="SSF56059">
    <property type="entry name" value="Glutathione synthetase ATP-binding domain-like"/>
    <property type="match status" value="1"/>
</dbReference>
<evidence type="ECO:0000256" key="8">
    <source>
        <dbReference type="ARBA" id="ARBA00022946"/>
    </source>
</evidence>
<comment type="cofactor">
    <cofactor evidence="12">
        <name>Mg(2+)</name>
        <dbReference type="ChEBI" id="CHEBI:18420"/>
    </cofactor>
    <text evidence="12">Binds 1 Mg(2+) ion per subunit.</text>
</comment>
<evidence type="ECO:0000256" key="7">
    <source>
        <dbReference type="ARBA" id="ARBA00022842"/>
    </source>
</evidence>
<feature type="binding site" evidence="12">
    <location>
        <begin position="358"/>
        <end position="360"/>
    </location>
    <ligand>
        <name>substrate</name>
        <note>ligand shared with subunit alpha</note>
    </ligand>
</feature>
<feature type="binding site" evidence="12">
    <location>
        <begin position="83"/>
        <end position="85"/>
    </location>
    <ligand>
        <name>ATP</name>
        <dbReference type="ChEBI" id="CHEBI:30616"/>
    </ligand>
</feature>
<organism evidence="15">
    <name type="scientific">Amphimedon queenslandica</name>
    <name type="common">Sponge</name>
    <dbReference type="NCBI Taxonomy" id="400682"/>
    <lineage>
        <taxon>Eukaryota</taxon>
        <taxon>Metazoa</taxon>
        <taxon>Porifera</taxon>
        <taxon>Demospongiae</taxon>
        <taxon>Heteroscleromorpha</taxon>
        <taxon>Haplosclerida</taxon>
        <taxon>Niphatidae</taxon>
        <taxon>Amphimedon</taxon>
    </lineage>
</organism>
<protein>
    <recommendedName>
        <fullName evidence="12">Succinate--CoA ligase [ADP-forming] subunit beta, mitochondrial</fullName>
        <ecNumber evidence="12">6.2.1.5</ecNumber>
    </recommendedName>
    <alternativeName>
        <fullName evidence="12">Succinyl-CoA synthetase beta chain</fullName>
        <shortName evidence="12">SCS-beta</shortName>
    </alternativeName>
</protein>
<evidence type="ECO:0000256" key="3">
    <source>
        <dbReference type="ARBA" id="ARBA00022598"/>
    </source>
</evidence>
<keyword evidence="16" id="KW-1185">Reference proteome</keyword>
<dbReference type="InterPro" id="IPR013650">
    <property type="entry name" value="ATP-grasp_succ-CoA_synth-type"/>
</dbReference>
<evidence type="ECO:0000256" key="2">
    <source>
        <dbReference type="ARBA" id="ARBA00022532"/>
    </source>
</evidence>
<feature type="binding site" evidence="12">
    <location>
        <position position="236"/>
    </location>
    <ligand>
        <name>Mg(2+)</name>
        <dbReference type="ChEBI" id="CHEBI:18420"/>
    </ligand>
</feature>
<name>A0A1X7VMF0_AMPQE</name>
<dbReference type="OMA" id="ITACDEV"/>
<dbReference type="PANTHER" id="PTHR11815">
    <property type="entry name" value="SUCCINYL-COA SYNTHETASE BETA CHAIN"/>
    <property type="match status" value="1"/>
</dbReference>
<dbReference type="Gene3D" id="3.40.50.261">
    <property type="entry name" value="Succinyl-CoA synthetase domains"/>
    <property type="match status" value="1"/>
</dbReference>
<dbReference type="AlphaFoldDB" id="A0A1X7VMF0"/>
<evidence type="ECO:0000313" key="16">
    <source>
        <dbReference type="Proteomes" id="UP000007879"/>
    </source>
</evidence>
<dbReference type="InterPro" id="IPR013815">
    <property type="entry name" value="ATP_grasp_subdomain_1"/>
</dbReference>
<dbReference type="GO" id="GO:0006104">
    <property type="term" value="P:succinyl-CoA metabolic process"/>
    <property type="evidence" value="ECO:0007669"/>
    <property type="project" value="TreeGrafter"/>
</dbReference>
<comment type="subunit">
    <text evidence="11">Heterodimer of an alpha and a beta subunit. The beta subunit determines specificity for GTP.</text>
</comment>
<dbReference type="EnsemblMetazoa" id="XM_003383606.3">
    <property type="protein sequence ID" value="XP_003383654.1"/>
    <property type="gene ID" value="LOC100634721"/>
</dbReference>
<keyword evidence="2 12" id="KW-0816">Tricarboxylic acid cycle</keyword>
<reference evidence="15" key="2">
    <citation type="submission" date="2017-05" db="UniProtKB">
        <authorList>
            <consortium name="EnsemblMetazoa"/>
        </authorList>
    </citation>
    <scope>IDENTIFICATION</scope>
</reference>
<dbReference type="PROSITE" id="PS01217">
    <property type="entry name" value="SUCCINYL_COA_LIG_3"/>
    <property type="match status" value="1"/>
</dbReference>
<reference evidence="16" key="1">
    <citation type="journal article" date="2010" name="Nature">
        <title>The Amphimedon queenslandica genome and the evolution of animal complexity.</title>
        <authorList>
            <person name="Srivastava M."/>
            <person name="Simakov O."/>
            <person name="Chapman J."/>
            <person name="Fahey B."/>
            <person name="Gauthier M.E."/>
            <person name="Mitros T."/>
            <person name="Richards G.S."/>
            <person name="Conaco C."/>
            <person name="Dacre M."/>
            <person name="Hellsten U."/>
            <person name="Larroux C."/>
            <person name="Putnam N.H."/>
            <person name="Stanke M."/>
            <person name="Adamska M."/>
            <person name="Darling A."/>
            <person name="Degnan S.M."/>
            <person name="Oakley T.H."/>
            <person name="Plachetzki D.C."/>
            <person name="Zhai Y."/>
            <person name="Adamski M."/>
            <person name="Calcino A."/>
            <person name="Cummins S.F."/>
            <person name="Goodstein D.M."/>
            <person name="Harris C."/>
            <person name="Jackson D.J."/>
            <person name="Leys S.P."/>
            <person name="Shu S."/>
            <person name="Woodcroft B.J."/>
            <person name="Vervoort M."/>
            <person name="Kosik K.S."/>
            <person name="Manning G."/>
            <person name="Degnan B.M."/>
            <person name="Rokhsar D.S."/>
        </authorList>
    </citation>
    <scope>NUCLEOTIDE SEQUENCE [LARGE SCALE GENOMIC DNA]</scope>
</reference>
<proteinExistence type="inferred from homology"/>
<dbReference type="KEGG" id="aqu:100634721"/>
<feature type="binding site" evidence="12">
    <location>
        <position position="250"/>
    </location>
    <ligand>
        <name>Mg(2+)</name>
        <dbReference type="ChEBI" id="CHEBI:18420"/>
    </ligand>
</feature>
<dbReference type="InterPro" id="IPR005811">
    <property type="entry name" value="SUCC_ACL_C"/>
</dbReference>
<sequence length="426" mass="45524">MAAIRSLCRLLSPSSLPTALSKRATLLARCLSLHEYISQTLMSEHGVHVPVGYLAESPSAAREAAVKLGGGDVLVKAQVLAGGRGMGHFESGLQGGIQIAHSPEEAESFAEKMIGSRLITKQTGSIGRPCSKVMVCEKQSIKKEFYFALIMDRAHNGPLMVASSEGGMNIEDVARDNPDSIIKDPVDITIGMSKEQAQEMARRIGFSASSVNRAAEQMMNLYTFLLKKDATMLEINPLIETADGRVLCLDAKINYDDNSKFRQKEVFEHKDWSQEDPRDAAAGQAGINYIGLDGSIGCMVNGAGLAMATMDIIKHYGGSPANFLDIGGGASFDEVKKGFNILGSDANVKAIFVNIFGGIVRCDVVADGIIAAAKEMKLNLPVVIRIQGNMQAEANELIKNSGLDMLAVPDFDTAAKTVVGKANESP</sequence>
<keyword evidence="3 12" id="KW-0436">Ligase</keyword>
<comment type="similarity">
    <text evidence="12 13">Belongs to the succinate/malate CoA ligase beta subunit family.</text>
</comment>
<dbReference type="PROSITE" id="PS50975">
    <property type="entry name" value="ATP_GRASP"/>
    <property type="match status" value="1"/>
</dbReference>
<dbReference type="InterPro" id="IPR011761">
    <property type="entry name" value="ATP-grasp"/>
</dbReference>
<dbReference type="EC" id="6.2.1.5" evidence="12"/>